<evidence type="ECO:0000313" key="6">
    <source>
        <dbReference type="Proteomes" id="UP000654075"/>
    </source>
</evidence>
<feature type="region of interest" description="Disordered" evidence="2">
    <location>
        <begin position="114"/>
        <end position="136"/>
    </location>
</feature>
<evidence type="ECO:0000259" key="4">
    <source>
        <dbReference type="SMART" id="SM00451"/>
    </source>
</evidence>
<evidence type="ECO:0000256" key="2">
    <source>
        <dbReference type="SAM" id="MobiDB-lite"/>
    </source>
</evidence>
<dbReference type="Proteomes" id="UP000654075">
    <property type="component" value="Unassembled WGS sequence"/>
</dbReference>
<dbReference type="InterPro" id="IPR036236">
    <property type="entry name" value="Znf_C2H2_sf"/>
</dbReference>
<feature type="domain" description="U1-type" evidence="4">
    <location>
        <begin position="213"/>
        <end position="247"/>
    </location>
</feature>
<dbReference type="Gene3D" id="3.30.200.20">
    <property type="entry name" value="Phosphorylase Kinase, domain 1"/>
    <property type="match status" value="1"/>
</dbReference>
<dbReference type="InterPro" id="IPR011009">
    <property type="entry name" value="Kinase-like_dom_sf"/>
</dbReference>
<dbReference type="Gene3D" id="3.30.160.60">
    <property type="entry name" value="Classic Zinc Finger"/>
    <property type="match status" value="1"/>
</dbReference>
<proteinExistence type="predicted"/>
<sequence length="497" mass="54482">ESSLLTSFCRTSGVLALGAVALRRRLRRRDRYTERHASSRPFAKNAAVPLPDDADDADDMPGARKSRSAPVRSSEGQLDLKNMSDTHKPPQNMFQNVRPKISIDGWDPIAQAQKKYGNDPRRDETGPRMDSGGQVDKSLQKDYGFYCEICKTECNSYKTFQSHNNSARHLKKTLERYEEPFADSAGFRSFPKDLRCHNNGTPRDKGKGQGKGQSPWHCAACNCDSTSDVDFMNHCSGKKHLLRINGAGSVPSSKSSSKGESKAVSKHCEKLLQKGDLTGMISFLQASKASVLSPPVLALLLTSVAKLGGADEYVTALKLFIDSGTRKLKLELPFIPSGGDRLVTAAVLWSLARSNASSAGGRRGARRAQEVKEDSAAREAAKAAAEEKVHGHGNMAGMMSWLGRNVPKRTRRLTSTLLFWAGSTCGGLRQLGSSDPEALLGRGSYGEVFSTVHRRTGVRRAMKIVRKEDLQRHVKDAWFCCCCIIVVILVLLFVLLL</sequence>
<keyword evidence="3" id="KW-0812">Transmembrane</keyword>
<dbReference type="EMBL" id="CAJNNV010024465">
    <property type="protein sequence ID" value="CAE8609942.1"/>
    <property type="molecule type" value="Genomic_DNA"/>
</dbReference>
<dbReference type="AlphaFoldDB" id="A0A813F6R7"/>
<accession>A0A813F6R7</accession>
<dbReference type="InterPro" id="IPR003604">
    <property type="entry name" value="Matrin/U1-like-C_Znf_C2H2"/>
</dbReference>
<dbReference type="InterPro" id="IPR017441">
    <property type="entry name" value="Protein_kinase_ATP_BS"/>
</dbReference>
<dbReference type="InterPro" id="IPR013087">
    <property type="entry name" value="Znf_C2H2_type"/>
</dbReference>
<feature type="compositionally biased region" description="Basic and acidic residues" evidence="2">
    <location>
        <begin position="116"/>
        <end position="127"/>
    </location>
</feature>
<feature type="transmembrane region" description="Helical" evidence="3">
    <location>
        <begin position="477"/>
        <end position="496"/>
    </location>
</feature>
<evidence type="ECO:0000256" key="3">
    <source>
        <dbReference type="SAM" id="Phobius"/>
    </source>
</evidence>
<feature type="region of interest" description="Disordered" evidence="2">
    <location>
        <begin position="26"/>
        <end position="94"/>
    </location>
</feature>
<dbReference type="PANTHER" id="PTHR45762:SF3">
    <property type="entry name" value="ZINC-FINGER PROTEIN AT 72D, ISOFORM B"/>
    <property type="match status" value="1"/>
</dbReference>
<organism evidence="5 6">
    <name type="scientific">Polarella glacialis</name>
    <name type="common">Dinoflagellate</name>
    <dbReference type="NCBI Taxonomy" id="89957"/>
    <lineage>
        <taxon>Eukaryota</taxon>
        <taxon>Sar</taxon>
        <taxon>Alveolata</taxon>
        <taxon>Dinophyceae</taxon>
        <taxon>Suessiales</taxon>
        <taxon>Suessiaceae</taxon>
        <taxon>Polarella</taxon>
    </lineage>
</organism>
<feature type="compositionally biased region" description="Basic and acidic residues" evidence="2">
    <location>
        <begin position="194"/>
        <end position="207"/>
    </location>
</feature>
<dbReference type="GO" id="GO:0003676">
    <property type="term" value="F:nucleic acid binding"/>
    <property type="evidence" value="ECO:0007669"/>
    <property type="project" value="InterPro"/>
</dbReference>
<keyword evidence="1" id="KW-0547">Nucleotide-binding</keyword>
<comment type="caution">
    <text evidence="5">The sequence shown here is derived from an EMBL/GenBank/DDBJ whole genome shotgun (WGS) entry which is preliminary data.</text>
</comment>
<feature type="compositionally biased region" description="Basic and acidic residues" evidence="2">
    <location>
        <begin position="367"/>
        <end position="390"/>
    </location>
</feature>
<name>A0A813F6R7_POLGL</name>
<dbReference type="PANTHER" id="PTHR45762">
    <property type="entry name" value="ZINC FINGER RNA-BINDING PROTEIN"/>
    <property type="match status" value="1"/>
</dbReference>
<protein>
    <recommendedName>
        <fullName evidence="4">U1-type domain-containing protein</fullName>
    </recommendedName>
</protein>
<gene>
    <name evidence="5" type="ORF">PGLA1383_LOCUS27769</name>
</gene>
<evidence type="ECO:0000313" key="5">
    <source>
        <dbReference type="EMBL" id="CAE8609942.1"/>
    </source>
</evidence>
<keyword evidence="6" id="KW-1185">Reference proteome</keyword>
<dbReference type="SMART" id="SM00451">
    <property type="entry name" value="ZnF_U1"/>
    <property type="match status" value="2"/>
</dbReference>
<keyword evidence="1" id="KW-0067">ATP-binding</keyword>
<keyword evidence="3" id="KW-1133">Transmembrane helix</keyword>
<dbReference type="PROSITE" id="PS00107">
    <property type="entry name" value="PROTEIN_KINASE_ATP"/>
    <property type="match status" value="1"/>
</dbReference>
<feature type="region of interest" description="Disordered" evidence="2">
    <location>
        <begin position="194"/>
        <end position="213"/>
    </location>
</feature>
<evidence type="ECO:0000256" key="1">
    <source>
        <dbReference type="PROSITE-ProRule" id="PRU10141"/>
    </source>
</evidence>
<feature type="region of interest" description="Disordered" evidence="2">
    <location>
        <begin position="357"/>
        <end position="390"/>
    </location>
</feature>
<feature type="binding site" evidence="1">
    <location>
        <position position="467"/>
    </location>
    <ligand>
        <name>ATP</name>
        <dbReference type="ChEBI" id="CHEBI:30616"/>
    </ligand>
</feature>
<dbReference type="GO" id="GO:0008270">
    <property type="term" value="F:zinc ion binding"/>
    <property type="evidence" value="ECO:0007669"/>
    <property type="project" value="InterPro"/>
</dbReference>
<feature type="non-terminal residue" evidence="5">
    <location>
        <position position="497"/>
    </location>
</feature>
<dbReference type="Pfam" id="PF12874">
    <property type="entry name" value="zf-met"/>
    <property type="match status" value="2"/>
</dbReference>
<dbReference type="SUPFAM" id="SSF56112">
    <property type="entry name" value="Protein kinase-like (PK-like)"/>
    <property type="match status" value="1"/>
</dbReference>
<reference evidence="5" key="1">
    <citation type="submission" date="2021-02" db="EMBL/GenBank/DDBJ databases">
        <authorList>
            <person name="Dougan E. K."/>
            <person name="Rhodes N."/>
            <person name="Thang M."/>
            <person name="Chan C."/>
        </authorList>
    </citation>
    <scope>NUCLEOTIDE SEQUENCE</scope>
</reference>
<dbReference type="GO" id="GO:0005524">
    <property type="term" value="F:ATP binding"/>
    <property type="evidence" value="ECO:0007669"/>
    <property type="project" value="UniProtKB-UniRule"/>
</dbReference>
<keyword evidence="3" id="KW-0472">Membrane</keyword>
<dbReference type="SUPFAM" id="SSF57667">
    <property type="entry name" value="beta-beta-alpha zinc fingers"/>
    <property type="match status" value="2"/>
</dbReference>
<feature type="domain" description="U1-type" evidence="4">
    <location>
        <begin position="142"/>
        <end position="176"/>
    </location>
</feature>